<dbReference type="InterPro" id="IPR003439">
    <property type="entry name" value="ABC_transporter-like_ATP-bd"/>
</dbReference>
<dbReference type="InterPro" id="IPR027417">
    <property type="entry name" value="P-loop_NTPase"/>
</dbReference>
<dbReference type="PANTHER" id="PTHR42711:SF5">
    <property type="entry name" value="ABC TRANSPORTER ATP-BINDING PROTEIN NATA"/>
    <property type="match status" value="1"/>
</dbReference>
<evidence type="ECO:0000259" key="5">
    <source>
        <dbReference type="PROSITE" id="PS50893"/>
    </source>
</evidence>
<reference evidence="7" key="3">
    <citation type="submission" date="2016-11" db="EMBL/GenBank/DDBJ databases">
        <authorList>
            <person name="Jaros S."/>
            <person name="Januszkiewicz K."/>
            <person name="Wedrychowicz H."/>
        </authorList>
    </citation>
    <scope>NUCLEOTIDE SEQUENCE [LARGE SCALE GENOMIC DNA]</scope>
    <source>
        <strain evidence="7">DX253</strain>
    </source>
</reference>
<organism evidence="6 8">
    <name type="scientific">Haladaptatus paucihalophilus DX253</name>
    <dbReference type="NCBI Taxonomy" id="797209"/>
    <lineage>
        <taxon>Archaea</taxon>
        <taxon>Methanobacteriati</taxon>
        <taxon>Methanobacteriota</taxon>
        <taxon>Stenosarchaea group</taxon>
        <taxon>Halobacteria</taxon>
        <taxon>Halobacteriales</taxon>
        <taxon>Haladaptataceae</taxon>
        <taxon>Haladaptatus</taxon>
    </lineage>
</organism>
<dbReference type="PROSITE" id="PS50893">
    <property type="entry name" value="ABC_TRANSPORTER_2"/>
    <property type="match status" value="1"/>
</dbReference>
<dbReference type="STRING" id="797209.GCA_000376445_00450"/>
<evidence type="ECO:0000313" key="7">
    <source>
        <dbReference type="EMBL" id="SHK07570.1"/>
    </source>
</evidence>
<evidence type="ECO:0000256" key="3">
    <source>
        <dbReference type="ARBA" id="ARBA00022741"/>
    </source>
</evidence>
<evidence type="ECO:0000256" key="2">
    <source>
        <dbReference type="ARBA" id="ARBA00022448"/>
    </source>
</evidence>
<dbReference type="InterPro" id="IPR050763">
    <property type="entry name" value="ABC_transporter_ATP-binding"/>
</dbReference>
<evidence type="ECO:0000313" key="8">
    <source>
        <dbReference type="Proteomes" id="UP000003751"/>
    </source>
</evidence>
<dbReference type="InterPro" id="IPR003593">
    <property type="entry name" value="AAA+_ATPase"/>
</dbReference>
<dbReference type="eggNOG" id="arCOG00194">
    <property type="taxonomic scope" value="Archaea"/>
</dbReference>
<evidence type="ECO:0000256" key="1">
    <source>
        <dbReference type="ARBA" id="ARBA00005417"/>
    </source>
</evidence>
<comment type="similarity">
    <text evidence="1">Belongs to the ABC transporter superfamily.</text>
</comment>
<keyword evidence="3" id="KW-0547">Nucleotide-binding</keyword>
<dbReference type="AlphaFoldDB" id="E7QSS6"/>
<sequence>MGTLEMDTDHTPSPSDSATDEIAVSVEHLTKEYSTRDGDAITAVDDVSFDIESGTIVGLLGPNGAGKTTTIKSTLGLLIPTDGSVHINGVDVHDDYRGAYENVSAVLEGNRNAYWRLTVRENLDYFASLQGIHPKTVRDQHDELLEQLRLTDKANEVVKDLSRGMKQKVSLAISLARDTPVVFMDEPTLGLDVEAARDLQRDLRTLVDEHDRTIVVSSHNMDVVQSLCDRVIIMNEGSIVVDRPVDALSDLFDTRTYRVVLEGRLPDSHRETVEGTYETSRWKTSDNRTEFTVAVETPRRLYDVVDILRDGGVAIESVSSNESDLEEVFLTITGDDGENMLEGSG</sequence>
<dbReference type="EMBL" id="AEMG01000007">
    <property type="protein sequence ID" value="EFW92485.1"/>
    <property type="molecule type" value="Genomic_DNA"/>
</dbReference>
<dbReference type="PANTHER" id="PTHR42711">
    <property type="entry name" value="ABC TRANSPORTER ATP-BINDING PROTEIN"/>
    <property type="match status" value="1"/>
</dbReference>
<name>E7QSS6_HALPU</name>
<dbReference type="OrthoDB" id="87732at2157"/>
<keyword evidence="2" id="KW-0813">Transport</keyword>
<dbReference type="Proteomes" id="UP000184203">
    <property type="component" value="Unassembled WGS sequence"/>
</dbReference>
<accession>E7QSS6</accession>
<protein>
    <submittedName>
        <fullName evidence="6">ABC transporter related protein</fullName>
    </submittedName>
    <submittedName>
        <fullName evidence="7">ABC-2 type transport system ATP-binding protein</fullName>
    </submittedName>
</protein>
<dbReference type="SMART" id="SM00382">
    <property type="entry name" value="AAA"/>
    <property type="match status" value="1"/>
</dbReference>
<reference evidence="6 8" key="1">
    <citation type="journal article" date="2014" name="ISME J.">
        <title>Trehalose/2-sulfotrehalose biosynthesis and glycine-betaine uptake are widely spread mechanisms for osmoadaptation in the Halobacteriales.</title>
        <authorList>
            <person name="Youssef N.H."/>
            <person name="Savage-Ashlock K.N."/>
            <person name="McCully A.L."/>
            <person name="Luedtke B."/>
            <person name="Shaw E.I."/>
            <person name="Hoff W.D."/>
            <person name="Elshahed M.S."/>
        </authorList>
    </citation>
    <scope>NUCLEOTIDE SEQUENCE [LARGE SCALE GENOMIC DNA]</scope>
    <source>
        <strain evidence="6 8">DX253</strain>
    </source>
</reference>
<keyword evidence="9" id="KW-1185">Reference proteome</keyword>
<proteinExistence type="inferred from homology"/>
<evidence type="ECO:0000313" key="9">
    <source>
        <dbReference type="Proteomes" id="UP000184203"/>
    </source>
</evidence>
<dbReference type="SUPFAM" id="SSF52540">
    <property type="entry name" value="P-loop containing nucleoside triphosphate hydrolases"/>
    <property type="match status" value="1"/>
</dbReference>
<dbReference type="Proteomes" id="UP000003751">
    <property type="component" value="Unassembled WGS sequence"/>
</dbReference>
<dbReference type="EMBL" id="FRAN01000001">
    <property type="protein sequence ID" value="SHK07570.1"/>
    <property type="molecule type" value="Genomic_DNA"/>
</dbReference>
<dbReference type="GO" id="GO:0016887">
    <property type="term" value="F:ATP hydrolysis activity"/>
    <property type="evidence" value="ECO:0007669"/>
    <property type="project" value="InterPro"/>
</dbReference>
<dbReference type="GO" id="GO:0005524">
    <property type="term" value="F:ATP binding"/>
    <property type="evidence" value="ECO:0007669"/>
    <property type="project" value="UniProtKB-KW"/>
</dbReference>
<dbReference type="RefSeq" id="WP_007979090.1">
    <property type="nucleotide sequence ID" value="NZ_AEMG01000007.1"/>
</dbReference>
<dbReference type="CDD" id="cd03230">
    <property type="entry name" value="ABC_DR_subfamily_A"/>
    <property type="match status" value="1"/>
</dbReference>
<evidence type="ECO:0000256" key="4">
    <source>
        <dbReference type="ARBA" id="ARBA00022840"/>
    </source>
</evidence>
<reference evidence="9" key="2">
    <citation type="submission" date="2016-11" db="EMBL/GenBank/DDBJ databases">
        <authorList>
            <person name="Varghese N."/>
            <person name="Submissions S."/>
        </authorList>
    </citation>
    <scope>NUCLEOTIDE SEQUENCE [LARGE SCALE GENOMIC DNA]</scope>
    <source>
        <strain evidence="9">DX253</strain>
    </source>
</reference>
<keyword evidence="4 7" id="KW-0067">ATP-binding</keyword>
<evidence type="ECO:0000313" key="6">
    <source>
        <dbReference type="EMBL" id="EFW92485.1"/>
    </source>
</evidence>
<dbReference type="Pfam" id="PF00005">
    <property type="entry name" value="ABC_tran"/>
    <property type="match status" value="1"/>
</dbReference>
<dbReference type="PATRIC" id="fig|797209.4.peg.1848"/>
<feature type="domain" description="ABC transporter" evidence="5">
    <location>
        <begin position="24"/>
        <end position="261"/>
    </location>
</feature>
<dbReference type="Gene3D" id="3.40.50.300">
    <property type="entry name" value="P-loop containing nucleotide triphosphate hydrolases"/>
    <property type="match status" value="1"/>
</dbReference>
<gene>
    <name evidence="7" type="ORF">SAMN05444342_0489</name>
    <name evidence="6" type="ORF">ZOD2009_09258</name>
</gene>